<organism evidence="2 3">
    <name type="scientific">Mariniblastus fucicola</name>
    <dbReference type="NCBI Taxonomy" id="980251"/>
    <lineage>
        <taxon>Bacteria</taxon>
        <taxon>Pseudomonadati</taxon>
        <taxon>Planctomycetota</taxon>
        <taxon>Planctomycetia</taxon>
        <taxon>Pirellulales</taxon>
        <taxon>Pirellulaceae</taxon>
        <taxon>Mariniblastus</taxon>
    </lineage>
</organism>
<gene>
    <name evidence="2" type="ORF">MFFC18_18600</name>
</gene>
<dbReference type="KEGG" id="mff:MFFC18_18600"/>
<dbReference type="Proteomes" id="UP000322214">
    <property type="component" value="Chromosome"/>
</dbReference>
<dbReference type="AlphaFoldDB" id="A0A5B9P992"/>
<keyword evidence="1" id="KW-0472">Membrane</keyword>
<feature type="transmembrane region" description="Helical" evidence="1">
    <location>
        <begin position="107"/>
        <end position="124"/>
    </location>
</feature>
<keyword evidence="3" id="KW-1185">Reference proteome</keyword>
<keyword evidence="1" id="KW-0812">Transmembrane</keyword>
<evidence type="ECO:0000313" key="3">
    <source>
        <dbReference type="Proteomes" id="UP000322214"/>
    </source>
</evidence>
<name>A0A5B9P992_9BACT</name>
<reference evidence="2 3" key="1">
    <citation type="submission" date="2019-08" db="EMBL/GenBank/DDBJ databases">
        <title>Deep-cultivation of Planctomycetes and their phenomic and genomic characterization uncovers novel biology.</title>
        <authorList>
            <person name="Wiegand S."/>
            <person name="Jogler M."/>
            <person name="Boedeker C."/>
            <person name="Pinto D."/>
            <person name="Vollmers J."/>
            <person name="Rivas-Marin E."/>
            <person name="Kohn T."/>
            <person name="Peeters S.H."/>
            <person name="Heuer A."/>
            <person name="Rast P."/>
            <person name="Oberbeckmann S."/>
            <person name="Bunk B."/>
            <person name="Jeske O."/>
            <person name="Meyerdierks A."/>
            <person name="Storesund J.E."/>
            <person name="Kallscheuer N."/>
            <person name="Luecker S."/>
            <person name="Lage O.M."/>
            <person name="Pohl T."/>
            <person name="Merkel B.J."/>
            <person name="Hornburger P."/>
            <person name="Mueller R.-W."/>
            <person name="Bruemmer F."/>
            <person name="Labrenz M."/>
            <person name="Spormann A.M."/>
            <person name="Op den Camp H."/>
            <person name="Overmann J."/>
            <person name="Amann R."/>
            <person name="Jetten M.S.M."/>
            <person name="Mascher T."/>
            <person name="Medema M.H."/>
            <person name="Devos D.P."/>
            <person name="Kaster A.-K."/>
            <person name="Ovreas L."/>
            <person name="Rohde M."/>
            <person name="Galperin M.Y."/>
            <person name="Jogler C."/>
        </authorList>
    </citation>
    <scope>NUCLEOTIDE SEQUENCE [LARGE SCALE GENOMIC DNA]</scope>
    <source>
        <strain evidence="2 3">FC18</strain>
    </source>
</reference>
<sequence length="126" mass="14090">MIIVIVLTFLIVNAVGWSLYICVHLGKKDVWLGSTSGLIHLGYADAVSGDPEMDDSLFDDEIFDGLVVPEPTTIFNRGPVEILAERSSDIRGFWRINGSLHPDYRSIDIPAILPLAFAIAFIWFRR</sequence>
<dbReference type="EMBL" id="CP042912">
    <property type="protein sequence ID" value="QEG21999.1"/>
    <property type="molecule type" value="Genomic_DNA"/>
</dbReference>
<evidence type="ECO:0000256" key="1">
    <source>
        <dbReference type="SAM" id="Phobius"/>
    </source>
</evidence>
<keyword evidence="1" id="KW-1133">Transmembrane helix</keyword>
<proteinExistence type="predicted"/>
<accession>A0A5B9P992</accession>
<protein>
    <submittedName>
        <fullName evidence="2">Uncharacterized protein</fullName>
    </submittedName>
</protein>
<evidence type="ECO:0000313" key="2">
    <source>
        <dbReference type="EMBL" id="QEG21999.1"/>
    </source>
</evidence>